<dbReference type="Gene3D" id="3.40.50.300">
    <property type="entry name" value="P-loop containing nucleotide triphosphate hydrolases"/>
    <property type="match status" value="1"/>
</dbReference>
<dbReference type="InterPro" id="IPR011495">
    <property type="entry name" value="Sig_transdc_His_kin_sub2_dim/P"/>
</dbReference>
<dbReference type="InterPro" id="IPR000719">
    <property type="entry name" value="Prot_kinase_dom"/>
</dbReference>
<dbReference type="Gene3D" id="3.30.450.40">
    <property type="match status" value="1"/>
</dbReference>
<evidence type="ECO:0000259" key="2">
    <source>
        <dbReference type="PROSITE" id="PS50109"/>
    </source>
</evidence>
<proteinExistence type="predicted"/>
<dbReference type="InterPro" id="IPR041664">
    <property type="entry name" value="AAA_16"/>
</dbReference>
<dbReference type="PANTHER" id="PTHR43642:SF1">
    <property type="entry name" value="HYBRID SIGNAL TRANSDUCTION HISTIDINE KINASE G"/>
    <property type="match status" value="1"/>
</dbReference>
<dbReference type="CDD" id="cd14014">
    <property type="entry name" value="STKc_PknB_like"/>
    <property type="match status" value="1"/>
</dbReference>
<dbReference type="SMART" id="SM00220">
    <property type="entry name" value="S_TKc"/>
    <property type="match status" value="1"/>
</dbReference>
<dbReference type="SUPFAM" id="SSF56112">
    <property type="entry name" value="Protein kinase-like (PK-like)"/>
    <property type="match status" value="1"/>
</dbReference>
<name>A0A426VC34_9BURK</name>
<dbReference type="InterPro" id="IPR003594">
    <property type="entry name" value="HATPase_dom"/>
</dbReference>
<dbReference type="InterPro" id="IPR003018">
    <property type="entry name" value="GAF"/>
</dbReference>
<dbReference type="EMBL" id="RSED01000007">
    <property type="protein sequence ID" value="RRS04425.1"/>
    <property type="molecule type" value="Genomic_DNA"/>
</dbReference>
<protein>
    <submittedName>
        <fullName evidence="3">GAF domain-containing protein</fullName>
    </submittedName>
</protein>
<dbReference type="SUPFAM" id="SSF55781">
    <property type="entry name" value="GAF domain-like"/>
    <property type="match status" value="1"/>
</dbReference>
<evidence type="ECO:0000259" key="1">
    <source>
        <dbReference type="PROSITE" id="PS50011"/>
    </source>
</evidence>
<dbReference type="SMART" id="SM00065">
    <property type="entry name" value="GAF"/>
    <property type="match status" value="1"/>
</dbReference>
<dbReference type="InterPro" id="IPR011009">
    <property type="entry name" value="Kinase-like_dom_sf"/>
</dbReference>
<dbReference type="Pfam" id="PF02518">
    <property type="entry name" value="HATPase_c"/>
    <property type="match status" value="1"/>
</dbReference>
<reference evidence="3 4" key="1">
    <citation type="submission" date="2018-12" db="EMBL/GenBank/DDBJ databases">
        <title>The whole draft genome of Aquabacterium sp. SJQ9.</title>
        <authorList>
            <person name="Sun L."/>
            <person name="Gao X."/>
            <person name="Chen W."/>
            <person name="Huang K."/>
        </authorList>
    </citation>
    <scope>NUCLEOTIDE SEQUENCE [LARGE SCALE GENOMIC DNA]</scope>
    <source>
        <strain evidence="3 4">SJQ9</strain>
    </source>
</reference>
<feature type="domain" description="Protein kinase" evidence="1">
    <location>
        <begin position="25"/>
        <end position="284"/>
    </location>
</feature>
<dbReference type="Gene3D" id="1.10.510.10">
    <property type="entry name" value="Transferase(Phosphotransferase) domain 1"/>
    <property type="match status" value="1"/>
</dbReference>
<dbReference type="Gene3D" id="3.30.450.20">
    <property type="entry name" value="PAS domain"/>
    <property type="match status" value="1"/>
</dbReference>
<dbReference type="SMART" id="SM00387">
    <property type="entry name" value="HATPase_c"/>
    <property type="match status" value="1"/>
</dbReference>
<keyword evidence="4" id="KW-1185">Reference proteome</keyword>
<comment type="caution">
    <text evidence="3">The sequence shown here is derived from an EMBL/GenBank/DDBJ whole genome shotgun (WGS) entry which is preliminary data.</text>
</comment>
<evidence type="ECO:0000313" key="3">
    <source>
        <dbReference type="EMBL" id="RRS04425.1"/>
    </source>
</evidence>
<dbReference type="InterPro" id="IPR036890">
    <property type="entry name" value="HATPase_C_sf"/>
</dbReference>
<evidence type="ECO:0000313" key="4">
    <source>
        <dbReference type="Proteomes" id="UP000269265"/>
    </source>
</evidence>
<dbReference type="SUPFAM" id="SSF52540">
    <property type="entry name" value="P-loop containing nucleoside triphosphate hydrolases"/>
    <property type="match status" value="1"/>
</dbReference>
<dbReference type="PROSITE" id="PS50011">
    <property type="entry name" value="PROTEIN_KINASE_DOM"/>
    <property type="match status" value="1"/>
</dbReference>
<dbReference type="InterPro" id="IPR029016">
    <property type="entry name" value="GAF-like_dom_sf"/>
</dbReference>
<dbReference type="Pfam" id="PF13185">
    <property type="entry name" value="GAF_2"/>
    <property type="match status" value="1"/>
</dbReference>
<organism evidence="3 4">
    <name type="scientific">Aquabacterium soli</name>
    <dbReference type="NCBI Taxonomy" id="2493092"/>
    <lineage>
        <taxon>Bacteria</taxon>
        <taxon>Pseudomonadati</taxon>
        <taxon>Pseudomonadota</taxon>
        <taxon>Betaproteobacteria</taxon>
        <taxon>Burkholderiales</taxon>
        <taxon>Aquabacterium</taxon>
    </lineage>
</organism>
<dbReference type="Pfam" id="PF13191">
    <property type="entry name" value="AAA_16"/>
    <property type="match status" value="1"/>
</dbReference>
<dbReference type="InterPro" id="IPR005467">
    <property type="entry name" value="His_kinase_dom"/>
</dbReference>
<dbReference type="Proteomes" id="UP000269265">
    <property type="component" value="Unassembled WGS sequence"/>
</dbReference>
<dbReference type="SUPFAM" id="SSF55874">
    <property type="entry name" value="ATPase domain of HSP90 chaperone/DNA topoisomerase II/histidine kinase"/>
    <property type="match status" value="1"/>
</dbReference>
<gene>
    <name evidence="3" type="ORF">EIP75_11100</name>
</gene>
<dbReference type="Pfam" id="PF00069">
    <property type="entry name" value="Pkinase"/>
    <property type="match status" value="1"/>
</dbReference>
<dbReference type="Gene3D" id="3.30.565.10">
    <property type="entry name" value="Histidine kinase-like ATPase, C-terminal domain"/>
    <property type="match status" value="1"/>
</dbReference>
<feature type="domain" description="Histidine kinase" evidence="2">
    <location>
        <begin position="1481"/>
        <end position="1675"/>
    </location>
</feature>
<dbReference type="Pfam" id="PF07568">
    <property type="entry name" value="HisKA_2"/>
    <property type="match status" value="1"/>
</dbReference>
<dbReference type="InterPro" id="IPR027417">
    <property type="entry name" value="P-loop_NTPase"/>
</dbReference>
<dbReference type="GO" id="GO:0005524">
    <property type="term" value="F:ATP binding"/>
    <property type="evidence" value="ECO:0007669"/>
    <property type="project" value="InterPro"/>
</dbReference>
<dbReference type="GO" id="GO:0004672">
    <property type="term" value="F:protein kinase activity"/>
    <property type="evidence" value="ECO:0007669"/>
    <property type="project" value="InterPro"/>
</dbReference>
<sequence>MLDPSPSLPFSVADALTSGRDAQCPLDVSELRRDAWTRLFRARHGDRHDTSLVLVADTHAPDFVRQRLRRAATLSPMLSGDFAVQAQRLLETDAGMCLVLDDPGGQLLEHPTLRERSVGDALRLVRGIAEAVASSHARGCVHNDLRPANVLTRDDGRAWLLGYGRASCADEPSAPLVLTDAADSLPYMSPELTGRMNRPVDERSDLYSLGVMLYELLAGDLPFTAHSPMEWVHCHVAREPLKLSQKVPDCPLMVLGIVDRLLAKAAEDRYQTAGALIEDLDRAISDWHAHDGAAVVSAAEHLQRLAAPQRLRDRTSQLDALKAAYERVGKSGAVELVLVSGASGIGKSALVHELRRHVSQQGGLFASGKFEQSQNDAPYATLAQGFGALLADVLLLDEAQRAHWRSKLGAALGVNAVSLQGTLPELAALLGPINAAPDLSPTDAATRFRMAMANLVTALVDAGQPLVLFIDDLQWLDESTLDVLQHLMSSGEPCRWLFIGAYRTNEVGAEHGLHRLIGTAQAQGVRTTELPLSALPVSELRNLLAETLDMAPERVASLASYLAECTGGNPFFSLQLIRALADDGLLHFDAASQAWNWDLGAIKAHEQKNDVREFLIAKLARLPDDLRYRIETLSCFGSSANTRCMAVACDVEMDQCGVYADAAEQGGFITKTEGGYRFAHDRIQEAAYALIPEADRPRRHLEIARRLCANLTDDEVKTHIFDIANQLAPGITLIEEHERLRAAAHFKAAGERARAETAYAAALRHFEHADALLGSDRWTSSYALALAVAIGMAECRFLLGEMHAAEALLLDVQDHARNTVDRADVTWRQVTLYTALDRSDEAIRTCLRFLGTAGVEIPPHPEDAEVEREYQAMVEQLDALGGARALLTLPAASDPAQRAVLDALAAMLPPAFFSDANLVCYALCRMARLSLAHGNGDASALAYAYLGMVISHRFDAYALAFELGRVGYELVERNEGNRYRGRVYMTFAYHVSAWAKPLGNSLDLLRQAYRIARDGGDVTYAGFSSCTLVTSLLSHSTHLADVQAEARERLRYVSHAKFGLVSDIMTAQLQLIATLRGQTRDIGSFDDEHFSEAEHEARLMADRNLDIARCWYWIRKAHARFMTNRFEEAEEALQQAEPLLWTSTGHFEMAQYQFGAALTRTACCHGMPQAHQDALMSKVQTHLNQLRTWAVHCPDTFGFRVSLVEAEMAGVQGRMMEAMQGYERALAQVHQKAPQHIALTLETAARFYRRNGLGRTAQSLLAQARDLYQRWGADGKVAQLERDFPDIRPTGLPRQVSEVAPNPFQDADAASMLKTSQAVSHDAGLDELMRALMEIALEHAGANRGVLILPKGDQLRIEALARFGADGAEVGLQSVAVAPTDLPLAVLHHVIRTAGAVLLDDARESDEFSKDPYIAEGRCRSVLCLPLIRKNELIAVLYLENSLVSHVFTQSRVALLNLLVVTAALYIENASLEEKESLLKEVHHRVKNNLQLISSLLSLQASRIPDKDVAELFAESRHRVRSMAMVHENLYRAGNFARVPMPAHIGKLCAELSHAYGMAAQRVEVQVEVDDIQLDLDRAVSCGLIINELLSNALKHAFRQRDHGRVQVSLHLVGDGQCELSVADDGTGLPADLDISRAATLGLQLVDDLAAQLRGELTLERDGGARFRIRFPVNDEGGR</sequence>
<dbReference type="InterPro" id="IPR053159">
    <property type="entry name" value="Hybrid_Histidine_Kinase"/>
</dbReference>
<dbReference type="PROSITE" id="PS50109">
    <property type="entry name" value="HIS_KIN"/>
    <property type="match status" value="1"/>
</dbReference>
<dbReference type="PANTHER" id="PTHR43642">
    <property type="entry name" value="HYBRID SIGNAL TRANSDUCTION HISTIDINE KINASE G"/>
    <property type="match status" value="1"/>
</dbReference>
<accession>A0A426VC34</accession>